<sequence length="285" mass="31255">MARIAVLQMTSGIDPEANFTVVEEAATRAAGEGAVVLFTPEMSLLLDKDRERARQTMAQPGYGVAETEQFGSFEERLLLLAEKVQIDIALGSMPVPKENGRLANRSLYCRADGTNAGLYDKMHMFDVRLSTGETWRESSAYEPGEGPVSVYDTPLGELGLTICYDLRFPALFDWLGRVPCDAIAVPAAFTKPTGAAHWHVLLRARAIEASAFVIAAAQVGKHEDGRETYGHSLVVDPWGEVLLDMGGTEPALEFCDINLNRIAEVREQVPSLANKREIPNYRRAS</sequence>
<protein>
    <submittedName>
        <fullName evidence="3">Carbon-nitrogen hydrolase family protein</fullName>
    </submittedName>
</protein>
<proteinExistence type="predicted"/>
<dbReference type="GO" id="GO:0016811">
    <property type="term" value="F:hydrolase activity, acting on carbon-nitrogen (but not peptide) bonds, in linear amides"/>
    <property type="evidence" value="ECO:0007669"/>
    <property type="project" value="InterPro"/>
</dbReference>
<dbReference type="EMBL" id="JAGSPC010000003">
    <property type="protein sequence ID" value="MBV7260251.1"/>
    <property type="molecule type" value="Genomic_DNA"/>
</dbReference>
<comment type="caution">
    <text evidence="3">The sequence shown here is derived from an EMBL/GenBank/DDBJ whole genome shotgun (WGS) entry which is preliminary data.</text>
</comment>
<dbReference type="InterPro" id="IPR045254">
    <property type="entry name" value="Nit1/2_C-N_Hydrolase"/>
</dbReference>
<dbReference type="PANTHER" id="PTHR23088">
    <property type="entry name" value="NITRILASE-RELATED"/>
    <property type="match status" value="1"/>
</dbReference>
<name>A0A9X1F4U1_9SPHN</name>
<evidence type="ECO:0000313" key="4">
    <source>
        <dbReference type="Proteomes" id="UP001138681"/>
    </source>
</evidence>
<keyword evidence="4" id="KW-1185">Reference proteome</keyword>
<accession>A0A9X1F4U1</accession>
<keyword evidence="1 3" id="KW-0378">Hydrolase</keyword>
<evidence type="ECO:0000256" key="1">
    <source>
        <dbReference type="ARBA" id="ARBA00022801"/>
    </source>
</evidence>
<reference evidence="3" key="1">
    <citation type="submission" date="2021-04" db="EMBL/GenBank/DDBJ databases">
        <authorList>
            <person name="Pira H."/>
            <person name="Risdian C."/>
            <person name="Wink J."/>
        </authorList>
    </citation>
    <scope>NUCLEOTIDE SEQUENCE</scope>
    <source>
        <strain evidence="3">WH158</strain>
    </source>
</reference>
<dbReference type="CDD" id="cd07572">
    <property type="entry name" value="nit"/>
    <property type="match status" value="1"/>
</dbReference>
<dbReference type="AlphaFoldDB" id="A0A9X1F4U1"/>
<evidence type="ECO:0000259" key="2">
    <source>
        <dbReference type="PROSITE" id="PS50263"/>
    </source>
</evidence>
<evidence type="ECO:0000313" key="3">
    <source>
        <dbReference type="EMBL" id="MBV7260251.1"/>
    </source>
</evidence>
<dbReference type="PROSITE" id="PS50263">
    <property type="entry name" value="CN_HYDROLASE"/>
    <property type="match status" value="1"/>
</dbReference>
<dbReference type="InterPro" id="IPR003010">
    <property type="entry name" value="C-N_Hydrolase"/>
</dbReference>
<feature type="domain" description="CN hydrolase" evidence="2">
    <location>
        <begin position="2"/>
        <end position="259"/>
    </location>
</feature>
<dbReference type="Pfam" id="PF00795">
    <property type="entry name" value="CN_hydrolase"/>
    <property type="match status" value="1"/>
</dbReference>
<dbReference type="PANTHER" id="PTHR23088:SF27">
    <property type="entry name" value="DEAMINATED GLUTATHIONE AMIDASE"/>
    <property type="match status" value="1"/>
</dbReference>
<gene>
    <name evidence="3" type="ORF">KCG46_11785</name>
</gene>
<organism evidence="3 4">
    <name type="scientific">Erythrobacter crassostreae</name>
    <dbReference type="NCBI Taxonomy" id="2828328"/>
    <lineage>
        <taxon>Bacteria</taxon>
        <taxon>Pseudomonadati</taxon>
        <taxon>Pseudomonadota</taxon>
        <taxon>Alphaproteobacteria</taxon>
        <taxon>Sphingomonadales</taxon>
        <taxon>Erythrobacteraceae</taxon>
        <taxon>Erythrobacter/Porphyrobacter group</taxon>
        <taxon>Erythrobacter</taxon>
    </lineage>
</organism>
<dbReference type="Proteomes" id="UP001138681">
    <property type="component" value="Unassembled WGS sequence"/>
</dbReference>